<accession>A0A8H7QWH2</accession>
<reference evidence="1" key="1">
    <citation type="submission" date="2020-12" db="EMBL/GenBank/DDBJ databases">
        <title>Metabolic potential, ecology and presence of endohyphal bacteria is reflected in genomic diversity of Mucoromycotina.</title>
        <authorList>
            <person name="Muszewska A."/>
            <person name="Okrasinska A."/>
            <person name="Steczkiewicz K."/>
            <person name="Drgas O."/>
            <person name="Orlowska M."/>
            <person name="Perlinska-Lenart U."/>
            <person name="Aleksandrzak-Piekarczyk T."/>
            <person name="Szatraj K."/>
            <person name="Zielenkiewicz U."/>
            <person name="Pilsyk S."/>
            <person name="Malc E."/>
            <person name="Mieczkowski P."/>
            <person name="Kruszewska J.S."/>
            <person name="Biernat P."/>
            <person name="Pawlowska J."/>
        </authorList>
    </citation>
    <scope>NUCLEOTIDE SEQUENCE</scope>
    <source>
        <strain evidence="1">CBS 226.32</strain>
    </source>
</reference>
<gene>
    <name evidence="1" type="ORF">INT46_008117</name>
</gene>
<dbReference type="AlphaFoldDB" id="A0A8H7QWH2"/>
<proteinExistence type="predicted"/>
<evidence type="ECO:0000313" key="1">
    <source>
        <dbReference type="EMBL" id="KAG2199555.1"/>
    </source>
</evidence>
<dbReference type="Proteomes" id="UP000650833">
    <property type="component" value="Unassembled WGS sequence"/>
</dbReference>
<keyword evidence="2" id="KW-1185">Reference proteome</keyword>
<comment type="caution">
    <text evidence="1">The sequence shown here is derived from an EMBL/GenBank/DDBJ whole genome shotgun (WGS) entry which is preliminary data.</text>
</comment>
<dbReference type="EMBL" id="JAEPRC010000347">
    <property type="protein sequence ID" value="KAG2199555.1"/>
    <property type="molecule type" value="Genomic_DNA"/>
</dbReference>
<organism evidence="1 2">
    <name type="scientific">Mucor plumbeus</name>
    <dbReference type="NCBI Taxonomy" id="97098"/>
    <lineage>
        <taxon>Eukaryota</taxon>
        <taxon>Fungi</taxon>
        <taxon>Fungi incertae sedis</taxon>
        <taxon>Mucoromycota</taxon>
        <taxon>Mucoromycotina</taxon>
        <taxon>Mucoromycetes</taxon>
        <taxon>Mucorales</taxon>
        <taxon>Mucorineae</taxon>
        <taxon>Mucoraceae</taxon>
        <taxon>Mucor</taxon>
    </lineage>
</organism>
<protein>
    <submittedName>
        <fullName evidence="1">Uncharacterized protein</fullName>
    </submittedName>
</protein>
<name>A0A8H7QWH2_9FUNG</name>
<sequence>MSSRIISFFSSKLIRQDGQISITQDDENDSIMSDKSYSIGFASKNRHDWHLDVCDQVKFIFSSSSSSSSSSSTA</sequence>
<evidence type="ECO:0000313" key="2">
    <source>
        <dbReference type="Proteomes" id="UP000650833"/>
    </source>
</evidence>